<dbReference type="Pfam" id="PF13354">
    <property type="entry name" value="Beta-lactamase2"/>
    <property type="match status" value="1"/>
</dbReference>
<evidence type="ECO:0000256" key="6">
    <source>
        <dbReference type="RuleBase" id="RU361140"/>
    </source>
</evidence>
<dbReference type="Gene3D" id="3.40.710.10">
    <property type="entry name" value="DD-peptidase/beta-lactamase superfamily"/>
    <property type="match status" value="1"/>
</dbReference>
<dbReference type="RefSeq" id="WP_050106980.1">
    <property type="nucleotide sequence ID" value="NZ_CABHWO010000074.1"/>
</dbReference>
<dbReference type="Proteomes" id="UP001057860">
    <property type="component" value="Chromosome"/>
</dbReference>
<dbReference type="PRINTS" id="PR00118">
    <property type="entry name" value="BLACTAMASEA"/>
</dbReference>
<evidence type="ECO:0000313" key="9">
    <source>
        <dbReference type="EMBL" id="UWM43881.1"/>
    </source>
</evidence>
<proteinExistence type="inferred from homology"/>
<dbReference type="InterPro" id="IPR012338">
    <property type="entry name" value="Beta-lactam/transpept-like"/>
</dbReference>
<keyword evidence="10" id="KW-1185">Reference proteome</keyword>
<evidence type="ECO:0000256" key="2">
    <source>
        <dbReference type="ARBA" id="ARBA00009009"/>
    </source>
</evidence>
<dbReference type="PANTHER" id="PTHR35333">
    <property type="entry name" value="BETA-LACTAMASE"/>
    <property type="match status" value="1"/>
</dbReference>
<evidence type="ECO:0000259" key="8">
    <source>
        <dbReference type="Pfam" id="PF13354"/>
    </source>
</evidence>
<reference evidence="9" key="1">
    <citation type="submission" date="2022-08" db="EMBL/GenBank/DDBJ databases">
        <authorList>
            <person name="Bogun A."/>
            <person name="Kislichkina A."/>
            <person name="Solomentsev V."/>
            <person name="Skryabin Y."/>
            <person name="Sizova A."/>
            <person name="Platonov M."/>
            <person name="Dentovskaya S."/>
        </authorList>
    </citation>
    <scope>NUCLEOTIDE SEQUENCE</scope>
    <source>
        <strain evidence="9">SCPM-O-B-7604</strain>
    </source>
</reference>
<dbReference type="PROSITE" id="PS00146">
    <property type="entry name" value="BETA_LACTAMASE_A"/>
    <property type="match status" value="1"/>
</dbReference>
<dbReference type="EC" id="3.5.2.6" evidence="3 6"/>
<evidence type="ECO:0000256" key="1">
    <source>
        <dbReference type="ARBA" id="ARBA00001526"/>
    </source>
</evidence>
<keyword evidence="5 6" id="KW-0046">Antibiotic resistance</keyword>
<keyword evidence="4 6" id="KW-0378">Hydrolase</keyword>
<dbReference type="InterPro" id="IPR000871">
    <property type="entry name" value="Beta-lactam_class-A"/>
</dbReference>
<evidence type="ECO:0000256" key="7">
    <source>
        <dbReference type="SAM" id="SignalP"/>
    </source>
</evidence>
<evidence type="ECO:0000256" key="3">
    <source>
        <dbReference type="ARBA" id="ARBA00012865"/>
    </source>
</evidence>
<feature type="signal peptide" evidence="7">
    <location>
        <begin position="1"/>
        <end position="28"/>
    </location>
</feature>
<dbReference type="PANTHER" id="PTHR35333:SF3">
    <property type="entry name" value="BETA-LACTAMASE-TYPE TRANSPEPTIDASE FOLD CONTAINING PROTEIN"/>
    <property type="match status" value="1"/>
</dbReference>
<comment type="catalytic activity">
    <reaction evidence="1 6">
        <text>a beta-lactam + H2O = a substituted beta-amino acid</text>
        <dbReference type="Rhea" id="RHEA:20401"/>
        <dbReference type="ChEBI" id="CHEBI:15377"/>
        <dbReference type="ChEBI" id="CHEBI:35627"/>
        <dbReference type="ChEBI" id="CHEBI:140347"/>
        <dbReference type="EC" id="3.5.2.6"/>
    </reaction>
</comment>
<feature type="chain" id="PRO_5046997816" description="Beta-lactamase" evidence="7">
    <location>
        <begin position="29"/>
        <end position="298"/>
    </location>
</feature>
<dbReference type="InterPro" id="IPR045155">
    <property type="entry name" value="Beta-lactam_cat"/>
</dbReference>
<keyword evidence="7" id="KW-0732">Signal</keyword>
<sequence>MKHSPLRRSLLLAGITLPLVNFSLPAWAAAPSDLLGNQLAELERKSNGRLGVTMINTANGRKIQYRGTQRFPFCSTFKFMLAAAVLGKSQTQPDLLNKHIKYRESDLLSYAPITRKNLAHGMTVSQLCAATMQYSDNTAANLLIKELGGVESVNAFARSIGDQAFRLDRLEPDLNTALPNDPRDTTTPAAMAASMNKLVLGDALPATQREQLTLWLKGNTTGAETIQAGAPADWIVGDKTGSGDYGTTNDIAVLWPTQGAPIVMVVYFTQREKDAKPRRDVLAAATKIVLSSLSPAKS</sequence>
<evidence type="ECO:0000256" key="5">
    <source>
        <dbReference type="ARBA" id="ARBA00023251"/>
    </source>
</evidence>
<organism evidence="9 10">
    <name type="scientific">Yersinia alsatica</name>
    <dbReference type="NCBI Taxonomy" id="2890317"/>
    <lineage>
        <taxon>Bacteria</taxon>
        <taxon>Pseudomonadati</taxon>
        <taxon>Pseudomonadota</taxon>
        <taxon>Gammaproteobacteria</taxon>
        <taxon>Enterobacterales</taxon>
        <taxon>Yersiniaceae</taxon>
        <taxon>Yersinia</taxon>
    </lineage>
</organism>
<evidence type="ECO:0000313" key="10">
    <source>
        <dbReference type="Proteomes" id="UP001057860"/>
    </source>
</evidence>
<feature type="domain" description="Beta-lactamase class A catalytic" evidence="8">
    <location>
        <begin position="51"/>
        <end position="267"/>
    </location>
</feature>
<evidence type="ECO:0000256" key="4">
    <source>
        <dbReference type="ARBA" id="ARBA00022801"/>
    </source>
</evidence>
<accession>A0ABY5UKD2</accession>
<dbReference type="SUPFAM" id="SSF56601">
    <property type="entry name" value="beta-lactamase/transpeptidase-like"/>
    <property type="match status" value="1"/>
</dbReference>
<dbReference type="NCBIfam" id="NF033103">
    <property type="entry name" value="bla_class_A"/>
    <property type="match status" value="1"/>
</dbReference>
<comment type="similarity">
    <text evidence="2 6">Belongs to the class-A beta-lactamase family.</text>
</comment>
<dbReference type="EMBL" id="CP104006">
    <property type="protein sequence ID" value="UWM43881.1"/>
    <property type="molecule type" value="Genomic_DNA"/>
</dbReference>
<gene>
    <name evidence="9" type="primary">bla</name>
    <name evidence="9" type="ORF">N0H69_14275</name>
</gene>
<name>A0ABY5UKD2_9GAMM</name>
<protein>
    <recommendedName>
        <fullName evidence="3 6">Beta-lactamase</fullName>
        <ecNumber evidence="3 6">3.5.2.6</ecNumber>
    </recommendedName>
</protein>
<dbReference type="GO" id="GO:0008800">
    <property type="term" value="F:beta-lactamase activity"/>
    <property type="evidence" value="ECO:0007669"/>
    <property type="project" value="UniProtKB-EC"/>
</dbReference>
<dbReference type="InterPro" id="IPR023650">
    <property type="entry name" value="Beta-lactam_class-A_AS"/>
</dbReference>
<dbReference type="GeneID" id="75141188"/>